<keyword evidence="2" id="KW-0966">Cell projection</keyword>
<accession>A0AAE1HQW0</accession>
<organism evidence="2 3">
    <name type="scientific">Frankliniella fusca</name>
    <dbReference type="NCBI Taxonomy" id="407009"/>
    <lineage>
        <taxon>Eukaryota</taxon>
        <taxon>Metazoa</taxon>
        <taxon>Ecdysozoa</taxon>
        <taxon>Arthropoda</taxon>
        <taxon>Hexapoda</taxon>
        <taxon>Insecta</taxon>
        <taxon>Pterygota</taxon>
        <taxon>Neoptera</taxon>
        <taxon>Paraneoptera</taxon>
        <taxon>Thysanoptera</taxon>
        <taxon>Terebrantia</taxon>
        <taxon>Thripoidea</taxon>
        <taxon>Thripidae</taxon>
        <taxon>Frankliniella</taxon>
    </lineage>
</organism>
<feature type="compositionally biased region" description="Basic residues" evidence="1">
    <location>
        <begin position="68"/>
        <end position="78"/>
    </location>
</feature>
<evidence type="ECO:0000256" key="1">
    <source>
        <dbReference type="SAM" id="MobiDB-lite"/>
    </source>
</evidence>
<keyword evidence="2" id="KW-0969">Cilium</keyword>
<keyword evidence="3" id="KW-1185">Reference proteome</keyword>
<evidence type="ECO:0000313" key="2">
    <source>
        <dbReference type="EMBL" id="KAK3925840.1"/>
    </source>
</evidence>
<sequence length="284" mass="30160">MRQTYRFLDVSEELSVEPDGGFGELEAGEVAELRLVFSPVRGEGRRQMVLRVDTALGAACATASRASARARTRARRRAQAGSSGSKVPSASAHACSLRITAEVVSPMLQVSAHRVRFPVTPVGSHSTAEFTMTCLSSEARFTFKTPDDQIQVLPPAGSLLQGQIEAQVRVTCEAETLVADDAEWRHESIPVLALCRATPASLTPVSQAVEFGAVAAGCTACRVARWLNSSASWLRVRPALAARTPLRPEGEGGCGDSAQQAAAAAAFHWPTLAVLLPPGHELHL</sequence>
<feature type="region of interest" description="Disordered" evidence="1">
    <location>
        <begin position="67"/>
        <end position="89"/>
    </location>
</feature>
<comment type="caution">
    <text evidence="2">The sequence shown here is derived from an EMBL/GenBank/DDBJ whole genome shotgun (WGS) entry which is preliminary data.</text>
</comment>
<gene>
    <name evidence="2" type="ORF">KUF71_014089</name>
</gene>
<reference evidence="2" key="2">
    <citation type="journal article" date="2023" name="BMC Genomics">
        <title>Pest status, molecular evolution, and epigenetic factors derived from the genome assembly of Frankliniella fusca, a thysanopteran phytovirus vector.</title>
        <authorList>
            <person name="Catto M.A."/>
            <person name="Labadie P.E."/>
            <person name="Jacobson A.L."/>
            <person name="Kennedy G.G."/>
            <person name="Srinivasan R."/>
            <person name="Hunt B.G."/>
        </authorList>
    </citation>
    <scope>NUCLEOTIDE SEQUENCE</scope>
    <source>
        <strain evidence="2">PL_HMW_Pooled</strain>
    </source>
</reference>
<name>A0AAE1HQW0_9NEOP</name>
<evidence type="ECO:0000313" key="3">
    <source>
        <dbReference type="Proteomes" id="UP001219518"/>
    </source>
</evidence>
<dbReference type="Proteomes" id="UP001219518">
    <property type="component" value="Unassembled WGS sequence"/>
</dbReference>
<protein>
    <submittedName>
        <fullName evidence="2">Cilia- and flagella-associated protein 74</fullName>
    </submittedName>
</protein>
<proteinExistence type="predicted"/>
<dbReference type="AlphaFoldDB" id="A0AAE1HQW0"/>
<keyword evidence="2" id="KW-0282">Flagellum</keyword>
<reference evidence="2" key="1">
    <citation type="submission" date="2021-07" db="EMBL/GenBank/DDBJ databases">
        <authorList>
            <person name="Catto M.A."/>
            <person name="Jacobson A."/>
            <person name="Kennedy G."/>
            <person name="Labadie P."/>
            <person name="Hunt B.G."/>
            <person name="Srinivasan R."/>
        </authorList>
    </citation>
    <scope>NUCLEOTIDE SEQUENCE</scope>
    <source>
        <strain evidence="2">PL_HMW_Pooled</strain>
        <tissue evidence="2">Head</tissue>
    </source>
</reference>
<dbReference type="EMBL" id="JAHWGI010001240">
    <property type="protein sequence ID" value="KAK3925840.1"/>
    <property type="molecule type" value="Genomic_DNA"/>
</dbReference>
<feature type="non-terminal residue" evidence="2">
    <location>
        <position position="1"/>
    </location>
</feature>